<dbReference type="InterPro" id="IPR056796">
    <property type="entry name" value="FdhE_C"/>
</dbReference>
<protein>
    <recommendedName>
        <fullName evidence="2">Protein FdhE homolog</fullName>
    </recommendedName>
</protein>
<comment type="similarity">
    <text evidence="2">Belongs to the FdhE family.</text>
</comment>
<evidence type="ECO:0000313" key="8">
    <source>
        <dbReference type="Proteomes" id="UP000035762"/>
    </source>
</evidence>
<sequence length="304" mass="32663">MSSVDSTAPDPSVVSNIPTPPFVRLPDPNQLFSVRAARFSSLAEGHELAPYLRFLSGLCRVQAAIQEGLPEPDAIALETLERARQHTMPPLDRGHFTADAAFTATLDRLLVAAADLDMPAQARIALEKVTKADADGRTRMVENVLAEAIPVEALAEHIFLAAALQVHFARLAARLDPKSLQSVGDGACPSCGGAPTATVLINSPQTPGARYCSCSLCGTLWNYVRSKCTLCGSTRKILFQEIEGAGNIKAETCDDCHGYMKVLNHQKDDRLDPVADDVATLGLDLLVRELGFRRGGVNPFLIGY</sequence>
<dbReference type="AlphaFoldDB" id="A0A090N6P6"/>
<dbReference type="NCBIfam" id="TIGR01562">
    <property type="entry name" value="FdhE"/>
    <property type="match status" value="1"/>
</dbReference>
<feature type="domain" description="FdhE N-terminal" evidence="4">
    <location>
        <begin position="20"/>
        <end position="184"/>
    </location>
</feature>
<dbReference type="STRING" id="1035.BN961_00602"/>
<dbReference type="GO" id="GO:0051604">
    <property type="term" value="P:protein maturation"/>
    <property type="evidence" value="ECO:0007669"/>
    <property type="project" value="TreeGrafter"/>
</dbReference>
<comment type="subcellular location">
    <subcellularLocation>
        <location evidence="2">Cytoplasm</location>
    </subcellularLocation>
</comment>
<proteinExistence type="inferred from homology"/>
<dbReference type="InterPro" id="IPR056797">
    <property type="entry name" value="FdhE_central"/>
</dbReference>
<evidence type="ECO:0000256" key="2">
    <source>
        <dbReference type="HAMAP-Rule" id="MF_00611"/>
    </source>
</evidence>
<comment type="caution">
    <text evidence="7">The sequence shown here is derived from an EMBL/GenBank/DDBJ whole genome shotgun (WGS) entry which is preliminary data.</text>
</comment>
<organism evidence="7 8">
    <name type="scientific">Afipia felis</name>
    <name type="common">Cat scratch disease bacillus</name>
    <dbReference type="NCBI Taxonomy" id="1035"/>
    <lineage>
        <taxon>Bacteria</taxon>
        <taxon>Pseudomonadati</taxon>
        <taxon>Pseudomonadota</taxon>
        <taxon>Alphaproteobacteria</taxon>
        <taxon>Hyphomicrobiales</taxon>
        <taxon>Nitrobacteraceae</taxon>
        <taxon>Afipia</taxon>
    </lineage>
</organism>
<dbReference type="RefSeq" id="WP_048756855.1">
    <property type="nucleotide sequence ID" value="NZ_CCAZ020000001.1"/>
</dbReference>
<dbReference type="Pfam" id="PF24860">
    <property type="entry name" value="FdhE_C"/>
    <property type="match status" value="1"/>
</dbReference>
<keyword evidence="8" id="KW-1185">Reference proteome</keyword>
<dbReference type="PANTHER" id="PTHR37689">
    <property type="entry name" value="PROTEIN FDHE"/>
    <property type="match status" value="1"/>
</dbReference>
<dbReference type="Pfam" id="PF24859">
    <property type="entry name" value="FdhE_central"/>
    <property type="match status" value="1"/>
</dbReference>
<dbReference type="Proteomes" id="UP000035762">
    <property type="component" value="Unassembled WGS sequence"/>
</dbReference>
<evidence type="ECO:0000259" key="5">
    <source>
        <dbReference type="Pfam" id="PF24859"/>
    </source>
</evidence>
<dbReference type="InterPro" id="IPR006452">
    <property type="entry name" value="Formate_DH_accessory"/>
</dbReference>
<dbReference type="HAMAP" id="MF_00611">
    <property type="entry name" value="FdeH"/>
    <property type="match status" value="1"/>
</dbReference>
<dbReference type="EMBL" id="CCAZ020000001">
    <property type="protein sequence ID" value="CEG07218.1"/>
    <property type="molecule type" value="Genomic_DNA"/>
</dbReference>
<accession>A0A090N6P6</accession>
<name>A0A090N6P6_AFIFE</name>
<evidence type="ECO:0000313" key="7">
    <source>
        <dbReference type="EMBL" id="CEG07218.1"/>
    </source>
</evidence>
<feature type="region of interest" description="Disordered" evidence="3">
    <location>
        <begin position="1"/>
        <end position="20"/>
    </location>
</feature>
<feature type="domain" description="FdhE central" evidence="5">
    <location>
        <begin position="188"/>
        <end position="225"/>
    </location>
</feature>
<evidence type="ECO:0000256" key="3">
    <source>
        <dbReference type="SAM" id="MobiDB-lite"/>
    </source>
</evidence>
<comment type="function">
    <text evidence="2">Necessary for formate dehydrogenase activity.</text>
</comment>
<dbReference type="GO" id="GO:0005829">
    <property type="term" value="C:cytosol"/>
    <property type="evidence" value="ECO:0007669"/>
    <property type="project" value="TreeGrafter"/>
</dbReference>
<dbReference type="PANTHER" id="PTHR37689:SF1">
    <property type="entry name" value="PROTEIN FDHE"/>
    <property type="match status" value="1"/>
</dbReference>
<gene>
    <name evidence="2" type="primary">fdhE</name>
    <name evidence="7" type="ORF">BN961_00602</name>
</gene>
<dbReference type="GO" id="GO:0008199">
    <property type="term" value="F:ferric iron binding"/>
    <property type="evidence" value="ECO:0007669"/>
    <property type="project" value="TreeGrafter"/>
</dbReference>
<reference evidence="7 8" key="1">
    <citation type="journal article" date="2014" name="Genome Announc.">
        <title>Genome Sequence of Afipia felis Strain 76713, Isolated in Hospital Water Using an Amoeba Co-Culture Procedure.</title>
        <authorList>
            <person name="Benamar S."/>
            <person name="La Scola B."/>
            <person name="Croce O."/>
        </authorList>
    </citation>
    <scope>NUCLEOTIDE SEQUENCE [LARGE SCALE GENOMIC DNA]</scope>
    <source>
        <strain evidence="7 8">76713</strain>
    </source>
</reference>
<evidence type="ECO:0000259" key="6">
    <source>
        <dbReference type="Pfam" id="PF24860"/>
    </source>
</evidence>
<dbReference type="PIRSF" id="PIRSF018296">
    <property type="entry name" value="Format_dh_formtn"/>
    <property type="match status" value="1"/>
</dbReference>
<dbReference type="OrthoDB" id="9794151at2"/>
<evidence type="ECO:0000259" key="4">
    <source>
        <dbReference type="Pfam" id="PF04216"/>
    </source>
</evidence>
<dbReference type="InterPro" id="IPR056774">
    <property type="entry name" value="FdhE_N"/>
</dbReference>
<dbReference type="Gene3D" id="3.90.1670.10">
    <property type="entry name" value="FdhE-like domain"/>
    <property type="match status" value="1"/>
</dbReference>
<dbReference type="Pfam" id="PF04216">
    <property type="entry name" value="FdhE_N"/>
    <property type="match status" value="1"/>
</dbReference>
<evidence type="ECO:0000256" key="1">
    <source>
        <dbReference type="ARBA" id="ARBA00022490"/>
    </source>
</evidence>
<dbReference type="CDD" id="cd16341">
    <property type="entry name" value="FdhE"/>
    <property type="match status" value="1"/>
</dbReference>
<feature type="domain" description="FdhE C-terminal" evidence="6">
    <location>
        <begin position="227"/>
        <end position="301"/>
    </location>
</feature>
<dbReference type="InterPro" id="IPR024064">
    <property type="entry name" value="FdhE-like_sf"/>
</dbReference>
<dbReference type="SUPFAM" id="SSF144020">
    <property type="entry name" value="FdhE-like"/>
    <property type="match status" value="1"/>
</dbReference>
<keyword evidence="1 2" id="KW-0963">Cytoplasm</keyword>